<feature type="transmembrane region" description="Helical" evidence="1">
    <location>
        <begin position="6"/>
        <end position="26"/>
    </location>
</feature>
<dbReference type="AlphaFoldDB" id="A0A9X2EK05"/>
<dbReference type="EMBL" id="JAMSHT010000001">
    <property type="protein sequence ID" value="MCM8557014.1"/>
    <property type="molecule type" value="Genomic_DNA"/>
</dbReference>
<evidence type="ECO:0000256" key="1">
    <source>
        <dbReference type="SAM" id="Phobius"/>
    </source>
</evidence>
<keyword evidence="1" id="KW-0812">Transmembrane</keyword>
<feature type="transmembrane region" description="Helical" evidence="1">
    <location>
        <begin position="54"/>
        <end position="77"/>
    </location>
</feature>
<keyword evidence="3" id="KW-1185">Reference proteome</keyword>
<accession>A0A9X2EK05</accession>
<keyword evidence="1" id="KW-1133">Transmembrane helix</keyword>
<protein>
    <submittedName>
        <fullName evidence="2">DUF1467 family protein</fullName>
    </submittedName>
</protein>
<evidence type="ECO:0000313" key="2">
    <source>
        <dbReference type="EMBL" id="MCM8557014.1"/>
    </source>
</evidence>
<dbReference type="Pfam" id="PF07330">
    <property type="entry name" value="DUF1467"/>
    <property type="match status" value="1"/>
</dbReference>
<dbReference type="RefSeq" id="WP_252112711.1">
    <property type="nucleotide sequence ID" value="NZ_JAMSHT010000001.1"/>
</dbReference>
<dbReference type="InterPro" id="IPR009935">
    <property type="entry name" value="DUF1467"/>
</dbReference>
<organism evidence="2 3">
    <name type="scientific">Sphingomicrobium sediminis</name>
    <dbReference type="NCBI Taxonomy" id="2950949"/>
    <lineage>
        <taxon>Bacteria</taxon>
        <taxon>Pseudomonadati</taxon>
        <taxon>Pseudomonadota</taxon>
        <taxon>Alphaproteobacteria</taxon>
        <taxon>Sphingomonadales</taxon>
        <taxon>Sphingomonadaceae</taxon>
        <taxon>Sphingomicrobium</taxon>
    </lineage>
</organism>
<name>A0A9X2EK05_9SPHN</name>
<comment type="caution">
    <text evidence="2">The sequence shown here is derived from an EMBL/GenBank/DDBJ whole genome shotgun (WGS) entry which is preliminary data.</text>
</comment>
<keyword evidence="1" id="KW-0472">Membrane</keyword>
<dbReference type="Proteomes" id="UP001155128">
    <property type="component" value="Unassembled WGS sequence"/>
</dbReference>
<reference evidence="2" key="1">
    <citation type="submission" date="2022-06" db="EMBL/GenBank/DDBJ databases">
        <title>Sphingomicrobium sedimins sp. nov., a marine bacterium isolated from tidal flat.</title>
        <authorList>
            <person name="Kim C.-H."/>
            <person name="Yoo Y."/>
            <person name="Kim J.-J."/>
        </authorList>
    </citation>
    <scope>NUCLEOTIDE SEQUENCE</scope>
    <source>
        <strain evidence="2">GRR-S6-50</strain>
    </source>
</reference>
<proteinExistence type="predicted"/>
<gene>
    <name evidence="2" type="ORF">NDO55_04175</name>
</gene>
<evidence type="ECO:0000313" key="3">
    <source>
        <dbReference type="Proteomes" id="UP001155128"/>
    </source>
</evidence>
<sequence length="86" mass="9635">MQFGSMVAIYFLFFVAIAFIMLPFGVKTGEEVGEELVPGQAESAPHKFSLGRHLLRAAIFALPVTALYVANFIYGWVGIEWLDFYN</sequence>